<feature type="region of interest" description="Disordered" evidence="3">
    <location>
        <begin position="366"/>
        <end position="407"/>
    </location>
</feature>
<dbReference type="Pfam" id="PF25876">
    <property type="entry name" value="HH_MFP_RND"/>
    <property type="match status" value="1"/>
</dbReference>
<dbReference type="RefSeq" id="WP_007183430.1">
    <property type="nucleotide sequence ID" value="NZ_AKGD01000001.1"/>
</dbReference>
<evidence type="ECO:0000259" key="5">
    <source>
        <dbReference type="Pfam" id="PF25876"/>
    </source>
</evidence>
<dbReference type="InterPro" id="IPR058624">
    <property type="entry name" value="MdtA-like_HH"/>
</dbReference>
<dbReference type="GO" id="GO:0046677">
    <property type="term" value="P:response to antibiotic"/>
    <property type="evidence" value="ECO:0007669"/>
    <property type="project" value="TreeGrafter"/>
</dbReference>
<dbReference type="PANTHER" id="PTHR30158:SF3">
    <property type="entry name" value="MULTIDRUG EFFLUX PUMP SUBUNIT ACRA-RELATED"/>
    <property type="match status" value="1"/>
</dbReference>
<dbReference type="AlphaFoldDB" id="I7ZEL2"/>
<feature type="compositionally biased region" description="Basic and acidic residues" evidence="3">
    <location>
        <begin position="372"/>
        <end position="381"/>
    </location>
</feature>
<keyword evidence="4" id="KW-0732">Signal</keyword>
<evidence type="ECO:0000259" key="8">
    <source>
        <dbReference type="Pfam" id="PF25967"/>
    </source>
</evidence>
<comment type="caution">
    <text evidence="9">The sequence shown here is derived from an EMBL/GenBank/DDBJ whole genome shotgun (WGS) entry which is preliminary data.</text>
</comment>
<dbReference type="PROSITE" id="PS51257">
    <property type="entry name" value="PROKAR_LIPOPROTEIN"/>
    <property type="match status" value="1"/>
</dbReference>
<evidence type="ECO:0000313" key="10">
    <source>
        <dbReference type="Proteomes" id="UP000003704"/>
    </source>
</evidence>
<dbReference type="InterPro" id="IPR006143">
    <property type="entry name" value="RND_pump_MFP"/>
</dbReference>
<dbReference type="GO" id="GO:0022857">
    <property type="term" value="F:transmembrane transporter activity"/>
    <property type="evidence" value="ECO:0007669"/>
    <property type="project" value="InterPro"/>
</dbReference>
<proteinExistence type="inferred from homology"/>
<dbReference type="OrthoDB" id="9800613at2"/>
<evidence type="ECO:0000256" key="4">
    <source>
        <dbReference type="SAM" id="SignalP"/>
    </source>
</evidence>
<name>I7ZEL2_9GAMM</name>
<dbReference type="Pfam" id="PF25967">
    <property type="entry name" value="RND-MFP_C"/>
    <property type="match status" value="1"/>
</dbReference>
<dbReference type="Gene3D" id="2.40.420.20">
    <property type="match status" value="1"/>
</dbReference>
<evidence type="ECO:0000256" key="1">
    <source>
        <dbReference type="ARBA" id="ARBA00004519"/>
    </source>
</evidence>
<dbReference type="FunFam" id="1.10.287.470:FF:000002">
    <property type="entry name" value="Efflux RND transporter periplasmic adaptor subunit"/>
    <property type="match status" value="1"/>
</dbReference>
<dbReference type="InterPro" id="IPR058627">
    <property type="entry name" value="MdtA-like_C"/>
</dbReference>
<dbReference type="NCBIfam" id="TIGR01730">
    <property type="entry name" value="RND_mfp"/>
    <property type="match status" value="1"/>
</dbReference>
<dbReference type="Gene3D" id="1.10.287.470">
    <property type="entry name" value="Helix hairpin bin"/>
    <property type="match status" value="1"/>
</dbReference>
<dbReference type="SUPFAM" id="SSF111369">
    <property type="entry name" value="HlyD-like secretion proteins"/>
    <property type="match status" value="1"/>
</dbReference>
<dbReference type="PATRIC" id="fig|1172194.4.peg.449"/>
<dbReference type="Proteomes" id="UP000003704">
    <property type="component" value="Unassembled WGS sequence"/>
</dbReference>
<evidence type="ECO:0000259" key="6">
    <source>
        <dbReference type="Pfam" id="PF25917"/>
    </source>
</evidence>
<reference evidence="9 10" key="1">
    <citation type="journal article" date="2012" name="J. Bacteriol.">
        <title>Genome Sequence of n-Alkane-Degrading Hydrocarboniphaga effusa Strain AP103T (ATCC BAA-332T).</title>
        <authorList>
            <person name="Chang H.K."/>
            <person name="Zylstra G.J."/>
            <person name="Chae J.C."/>
        </authorList>
    </citation>
    <scope>NUCLEOTIDE SEQUENCE [LARGE SCALE GENOMIC DNA]</scope>
    <source>
        <strain evidence="9 10">AP103</strain>
    </source>
</reference>
<feature type="domain" description="Multidrug resistance protein MdtA-like C-terminal permuted SH3" evidence="8">
    <location>
        <begin position="302"/>
        <end position="363"/>
    </location>
</feature>
<evidence type="ECO:0000256" key="2">
    <source>
        <dbReference type="ARBA" id="ARBA00009477"/>
    </source>
</evidence>
<protein>
    <submittedName>
        <fullName evidence="9">Acriflavine resistance protein a</fullName>
    </submittedName>
</protein>
<dbReference type="Gene3D" id="2.40.30.170">
    <property type="match status" value="1"/>
</dbReference>
<dbReference type="InterPro" id="IPR058626">
    <property type="entry name" value="MdtA-like_b-barrel"/>
</dbReference>
<comment type="similarity">
    <text evidence="2">Belongs to the membrane fusion protein (MFP) (TC 8.A.1) family.</text>
</comment>
<accession>I7ZEL2</accession>
<dbReference type="Gene3D" id="2.40.50.100">
    <property type="match status" value="1"/>
</dbReference>
<dbReference type="EMBL" id="AKGD01000001">
    <property type="protein sequence ID" value="EIT70334.1"/>
    <property type="molecule type" value="Genomic_DNA"/>
</dbReference>
<dbReference type="GO" id="GO:0005886">
    <property type="term" value="C:plasma membrane"/>
    <property type="evidence" value="ECO:0007669"/>
    <property type="project" value="UniProtKB-SubCell"/>
</dbReference>
<comment type="subcellular location">
    <subcellularLocation>
        <location evidence="1">Cell inner membrane</location>
        <topology evidence="1">Lipid-anchor</topology>
    </subcellularLocation>
</comment>
<feature type="signal peptide" evidence="4">
    <location>
        <begin position="1"/>
        <end position="17"/>
    </location>
</feature>
<dbReference type="FunFam" id="2.40.420.20:FF:000001">
    <property type="entry name" value="Efflux RND transporter periplasmic adaptor subunit"/>
    <property type="match status" value="1"/>
</dbReference>
<feature type="domain" description="Multidrug resistance protein MdtA-like alpha-helical hairpin" evidence="5">
    <location>
        <begin position="102"/>
        <end position="171"/>
    </location>
</feature>
<feature type="chain" id="PRO_5003712576" evidence="4">
    <location>
        <begin position="18"/>
        <end position="407"/>
    </location>
</feature>
<dbReference type="Pfam" id="PF25944">
    <property type="entry name" value="Beta-barrel_RND"/>
    <property type="match status" value="1"/>
</dbReference>
<dbReference type="InterPro" id="IPR058625">
    <property type="entry name" value="MdtA-like_BSH"/>
</dbReference>
<evidence type="ECO:0000313" key="9">
    <source>
        <dbReference type="EMBL" id="EIT70334.1"/>
    </source>
</evidence>
<organism evidence="9 10">
    <name type="scientific">Hydrocarboniphaga effusa AP103</name>
    <dbReference type="NCBI Taxonomy" id="1172194"/>
    <lineage>
        <taxon>Bacteria</taxon>
        <taxon>Pseudomonadati</taxon>
        <taxon>Pseudomonadota</taxon>
        <taxon>Gammaproteobacteria</taxon>
        <taxon>Nevskiales</taxon>
        <taxon>Nevskiaceae</taxon>
        <taxon>Hydrocarboniphaga</taxon>
    </lineage>
</organism>
<dbReference type="STRING" id="1172194.WQQ_04710"/>
<feature type="domain" description="Multidrug resistance protein MdtA-like beta-barrel" evidence="7">
    <location>
        <begin position="208"/>
        <end position="298"/>
    </location>
</feature>
<evidence type="ECO:0000259" key="7">
    <source>
        <dbReference type="Pfam" id="PF25944"/>
    </source>
</evidence>
<dbReference type="Pfam" id="PF25917">
    <property type="entry name" value="BSH_RND"/>
    <property type="match status" value="1"/>
</dbReference>
<keyword evidence="10" id="KW-1185">Reference proteome</keyword>
<evidence type="ECO:0000256" key="3">
    <source>
        <dbReference type="SAM" id="MobiDB-lite"/>
    </source>
</evidence>
<sequence>MKKKALLLTAAALVVLAGCKKEGGGGAAPPPPPPPEVGTLTLQAAPLTLTLDLPGRTLPYRVAEVRPQVSGVVLKRLFQEGGEVKAGQPLYQIDPAPFQAALASAQAALARAEATAAVNKSVVDRYQPLVDTNAVSKQEYDNAVAGLRSAEADVASAKAQVQTAQINLTYTKVLSPIAGQAGRTLVTEGALVTANQEASLVVIQQLDPIYVDATQPSVTLLNLRRQLASGKLKRAGENAAETRLKLEDGSDYGPAGKLQFSEVTVEPGTGSVTLRAIFPNPDKLLLPGMFVHATVEQGEQAQALLVPQQAVTRNQKGEPTALVVGADGTIAERQLKTDRAVGGDWLVSEGLAAGDRVIVQGLQSAHAGAKATPREMTREQLKAASSAEAQTGKVPAQGAGASKSDKH</sequence>
<dbReference type="PANTHER" id="PTHR30158">
    <property type="entry name" value="ACRA/E-RELATED COMPONENT OF DRUG EFFLUX TRANSPORTER"/>
    <property type="match status" value="1"/>
</dbReference>
<feature type="domain" description="Multidrug resistance protein MdtA-like barrel-sandwich hybrid" evidence="6">
    <location>
        <begin position="61"/>
        <end position="204"/>
    </location>
</feature>
<gene>
    <name evidence="9" type="ORF">WQQ_04710</name>
</gene>